<dbReference type="Gene3D" id="1.25.40.20">
    <property type="entry name" value="Ankyrin repeat-containing domain"/>
    <property type="match status" value="1"/>
</dbReference>
<evidence type="ECO:0000313" key="6">
    <source>
        <dbReference type="Proteomes" id="UP000014760"/>
    </source>
</evidence>
<dbReference type="SMART" id="SM00248">
    <property type="entry name" value="ANK"/>
    <property type="match status" value="3"/>
</dbReference>
<evidence type="ECO:0000256" key="3">
    <source>
        <dbReference type="PROSITE-ProRule" id="PRU00023"/>
    </source>
</evidence>
<dbReference type="EnsemblMetazoa" id="CapteT52607">
    <property type="protein sequence ID" value="CapteP52607"/>
    <property type="gene ID" value="CapteG52607"/>
</dbReference>
<proteinExistence type="predicted"/>
<reference evidence="6" key="1">
    <citation type="submission" date="2012-12" db="EMBL/GenBank/DDBJ databases">
        <authorList>
            <person name="Hellsten U."/>
            <person name="Grimwood J."/>
            <person name="Chapman J.A."/>
            <person name="Shapiro H."/>
            <person name="Aerts A."/>
            <person name="Otillar R.P."/>
            <person name="Terry A.Y."/>
            <person name="Boore J.L."/>
            <person name="Simakov O."/>
            <person name="Marletaz F."/>
            <person name="Cho S.-J."/>
            <person name="Edsinger-Gonzales E."/>
            <person name="Havlak P."/>
            <person name="Kuo D.-H."/>
            <person name="Larsson T."/>
            <person name="Lv J."/>
            <person name="Arendt D."/>
            <person name="Savage R."/>
            <person name="Osoegawa K."/>
            <person name="de Jong P."/>
            <person name="Lindberg D.R."/>
            <person name="Seaver E.C."/>
            <person name="Weisblat D.A."/>
            <person name="Putnam N.H."/>
            <person name="Grigoriev I.V."/>
            <person name="Rokhsar D.S."/>
        </authorList>
    </citation>
    <scope>NUCLEOTIDE SEQUENCE</scope>
    <source>
        <strain evidence="6">I ESC-2004</strain>
    </source>
</reference>
<dbReference type="InterPro" id="IPR036770">
    <property type="entry name" value="Ankyrin_rpt-contain_sf"/>
</dbReference>
<reference evidence="4 6" key="2">
    <citation type="journal article" date="2013" name="Nature">
        <title>Insights into bilaterian evolution from three spiralian genomes.</title>
        <authorList>
            <person name="Simakov O."/>
            <person name="Marletaz F."/>
            <person name="Cho S.J."/>
            <person name="Edsinger-Gonzales E."/>
            <person name="Havlak P."/>
            <person name="Hellsten U."/>
            <person name="Kuo D.H."/>
            <person name="Larsson T."/>
            <person name="Lv J."/>
            <person name="Arendt D."/>
            <person name="Savage R."/>
            <person name="Osoegawa K."/>
            <person name="de Jong P."/>
            <person name="Grimwood J."/>
            <person name="Chapman J.A."/>
            <person name="Shapiro H."/>
            <person name="Aerts A."/>
            <person name="Otillar R.P."/>
            <person name="Terry A.Y."/>
            <person name="Boore J.L."/>
            <person name="Grigoriev I.V."/>
            <person name="Lindberg D.R."/>
            <person name="Seaver E.C."/>
            <person name="Weisblat D.A."/>
            <person name="Putnam N.H."/>
            <person name="Rokhsar D.S."/>
        </authorList>
    </citation>
    <scope>NUCLEOTIDE SEQUENCE</scope>
    <source>
        <strain evidence="4 6">I ESC-2004</strain>
    </source>
</reference>
<evidence type="ECO:0000256" key="2">
    <source>
        <dbReference type="ARBA" id="ARBA00023043"/>
    </source>
</evidence>
<dbReference type="AlphaFoldDB" id="R7VDN0"/>
<dbReference type="PANTHER" id="PTHR24173:SF74">
    <property type="entry name" value="ANKYRIN REPEAT DOMAIN-CONTAINING PROTEIN 16"/>
    <property type="match status" value="1"/>
</dbReference>
<keyword evidence="1" id="KW-0677">Repeat</keyword>
<feature type="non-terminal residue" evidence="4">
    <location>
        <position position="1"/>
    </location>
</feature>
<protein>
    <submittedName>
        <fullName evidence="4 5">Uncharacterized protein</fullName>
    </submittedName>
</protein>
<feature type="repeat" description="ANK" evidence="3">
    <location>
        <begin position="67"/>
        <end position="91"/>
    </location>
</feature>
<dbReference type="PROSITE" id="PS50088">
    <property type="entry name" value="ANK_REPEAT"/>
    <property type="match status" value="2"/>
</dbReference>
<dbReference type="EMBL" id="KB292985">
    <property type="protein sequence ID" value="ELU16719.1"/>
    <property type="molecule type" value="Genomic_DNA"/>
</dbReference>
<name>R7VDN0_CAPTE</name>
<dbReference type="Pfam" id="PF12796">
    <property type="entry name" value="Ank_2"/>
    <property type="match status" value="1"/>
</dbReference>
<dbReference type="HOGENOM" id="CLU_000134_45_3_1"/>
<dbReference type="Proteomes" id="UP000014760">
    <property type="component" value="Unassembled WGS sequence"/>
</dbReference>
<reference evidence="5" key="3">
    <citation type="submission" date="2015-06" db="UniProtKB">
        <authorList>
            <consortium name="EnsemblMetazoa"/>
        </authorList>
    </citation>
    <scope>IDENTIFICATION</scope>
</reference>
<dbReference type="InterPro" id="IPR002110">
    <property type="entry name" value="Ankyrin_rpt"/>
</dbReference>
<keyword evidence="2 3" id="KW-0040">ANK repeat</keyword>
<evidence type="ECO:0000313" key="5">
    <source>
        <dbReference type="EnsemblMetazoa" id="CapteP52607"/>
    </source>
</evidence>
<dbReference type="SUPFAM" id="SSF48403">
    <property type="entry name" value="Ankyrin repeat"/>
    <property type="match status" value="1"/>
</dbReference>
<feature type="non-terminal residue" evidence="4">
    <location>
        <position position="91"/>
    </location>
</feature>
<evidence type="ECO:0000256" key="1">
    <source>
        <dbReference type="ARBA" id="ARBA00022737"/>
    </source>
</evidence>
<dbReference type="EMBL" id="AMQN01004242">
    <property type="status" value="NOT_ANNOTATED_CDS"/>
    <property type="molecule type" value="Genomic_DNA"/>
</dbReference>
<dbReference type="PANTHER" id="PTHR24173">
    <property type="entry name" value="ANKYRIN REPEAT CONTAINING"/>
    <property type="match status" value="1"/>
</dbReference>
<feature type="repeat" description="ANK" evidence="3">
    <location>
        <begin position="30"/>
        <end position="66"/>
    </location>
</feature>
<accession>R7VDN0</accession>
<keyword evidence="6" id="KW-1185">Reference proteome</keyword>
<dbReference type="OMA" id="RIDIVRC"/>
<dbReference type="STRING" id="283909.R7VDN0"/>
<organism evidence="4">
    <name type="scientific">Capitella teleta</name>
    <name type="common">Polychaete worm</name>
    <dbReference type="NCBI Taxonomy" id="283909"/>
    <lineage>
        <taxon>Eukaryota</taxon>
        <taxon>Metazoa</taxon>
        <taxon>Spiralia</taxon>
        <taxon>Lophotrochozoa</taxon>
        <taxon>Annelida</taxon>
        <taxon>Polychaeta</taxon>
        <taxon>Sedentaria</taxon>
        <taxon>Scolecida</taxon>
        <taxon>Capitellidae</taxon>
        <taxon>Capitella</taxon>
    </lineage>
</organism>
<dbReference type="PROSITE" id="PS50297">
    <property type="entry name" value="ANK_REP_REGION"/>
    <property type="match status" value="2"/>
</dbReference>
<evidence type="ECO:0000313" key="4">
    <source>
        <dbReference type="EMBL" id="ELU16719.1"/>
    </source>
</evidence>
<dbReference type="OrthoDB" id="6120455at2759"/>
<sequence>LHLAACNKATKVARLLISTGNIDVQCLDVDGNTPLHGAASVDAVEIARSILIYLLRYDMDVDPRNKPGFTPLMLACKHGHLQTARLLIQLG</sequence>
<gene>
    <name evidence="4" type="ORF">CAPTEDRAFT_52607</name>
</gene>